<keyword evidence="2" id="KW-1185">Reference proteome</keyword>
<sequence>MELLPILIIIFLPILALLSYAVAAREPSPEYGFKIYPIVGALPEFLLNRHRFLDWMASVLCRTPTYTAVFRRPGKVHGVITANPAVVEYVLKSNFQNYPKGDKFTERLRDFLGDGIFNSDGDLWRIQRKTASYEFSTRSLRHFAMHNVTVEMETRLVPALSRAYESGRAIDIQDALERFAFDNICKLAFGVDPRCLAGDADSESEFMHAFEDAAQISSERFLEAFPFFYKVKRFLNVGSERRLRDSIAKVHAFADEIVRSRLEEKSDRAKEDLLSRFIKASESEGDSSGSPEFLRDIIISFILAGRDTTSSALTYFFWLLSKNHHVEKKILEEICRIRSDTGKGVGDPFELDELRDMQYLQGAISESMRLYPPVPVNTRACTADDVLPDGTRIGKGWFISYDNYAMGRMEGTWGKDCCEYKPERWLTTEEEGGKARVSCRQESPFKYAVFHGGPRLCLGKDLAFIQMKSIAAAVMERFVMEAEEEVEFPQHLLSLTLRMKGGLKVRVSPRNQGTNY</sequence>
<name>A0ACB9N400_9MYRT</name>
<comment type="caution">
    <text evidence="1">The sequence shown here is derived from an EMBL/GenBank/DDBJ whole genome shotgun (WGS) entry which is preliminary data.</text>
</comment>
<evidence type="ECO:0000313" key="1">
    <source>
        <dbReference type="EMBL" id="KAI4330557.1"/>
    </source>
</evidence>
<reference evidence="2" key="1">
    <citation type="journal article" date="2023" name="Front. Plant Sci.">
        <title>Chromosomal-level genome assembly of Melastoma candidum provides insights into trichome evolution.</title>
        <authorList>
            <person name="Zhong Y."/>
            <person name="Wu W."/>
            <person name="Sun C."/>
            <person name="Zou P."/>
            <person name="Liu Y."/>
            <person name="Dai S."/>
            <person name="Zhou R."/>
        </authorList>
    </citation>
    <scope>NUCLEOTIDE SEQUENCE [LARGE SCALE GENOMIC DNA]</scope>
</reference>
<organism evidence="1 2">
    <name type="scientific">Melastoma candidum</name>
    <dbReference type="NCBI Taxonomy" id="119954"/>
    <lineage>
        <taxon>Eukaryota</taxon>
        <taxon>Viridiplantae</taxon>
        <taxon>Streptophyta</taxon>
        <taxon>Embryophyta</taxon>
        <taxon>Tracheophyta</taxon>
        <taxon>Spermatophyta</taxon>
        <taxon>Magnoliopsida</taxon>
        <taxon>eudicotyledons</taxon>
        <taxon>Gunneridae</taxon>
        <taxon>Pentapetalae</taxon>
        <taxon>rosids</taxon>
        <taxon>malvids</taxon>
        <taxon>Myrtales</taxon>
        <taxon>Melastomataceae</taxon>
        <taxon>Melastomatoideae</taxon>
        <taxon>Melastomateae</taxon>
        <taxon>Melastoma</taxon>
    </lineage>
</organism>
<dbReference type="EMBL" id="CM042887">
    <property type="protein sequence ID" value="KAI4330557.1"/>
    <property type="molecule type" value="Genomic_DNA"/>
</dbReference>
<accession>A0ACB9N400</accession>
<evidence type="ECO:0000313" key="2">
    <source>
        <dbReference type="Proteomes" id="UP001057402"/>
    </source>
</evidence>
<gene>
    <name evidence="1" type="ORF">MLD38_028836</name>
</gene>
<proteinExistence type="predicted"/>
<protein>
    <submittedName>
        <fullName evidence="1">Uncharacterized protein</fullName>
    </submittedName>
</protein>
<dbReference type="Proteomes" id="UP001057402">
    <property type="component" value="Chromosome 8"/>
</dbReference>